<dbReference type="GO" id="GO:0008757">
    <property type="term" value="F:S-adenosylmethionine-dependent methyltransferase activity"/>
    <property type="evidence" value="ECO:0007669"/>
    <property type="project" value="InterPro"/>
</dbReference>
<name>Q7MJ61_VIBVY</name>
<evidence type="ECO:0000256" key="1">
    <source>
        <dbReference type="HAMAP-Rule" id="MF_02057"/>
    </source>
</evidence>
<evidence type="ECO:0000313" key="3">
    <source>
        <dbReference type="EMBL" id="BAC95065.1"/>
    </source>
</evidence>
<dbReference type="EC" id="2.1.1.-" evidence="1"/>
<reference evidence="3 4" key="1">
    <citation type="journal article" date="2003" name="Genome Res.">
        <title>Comparative genome analysis of Vibrio vulnificus, a marine pathogen.</title>
        <authorList>
            <person name="Chen C.Y."/>
            <person name="Wu K.M."/>
            <person name="Chang Y.C."/>
            <person name="Chang C.H."/>
            <person name="Tsai H.C."/>
            <person name="Liao T.L."/>
            <person name="Liu Y.M."/>
            <person name="Chen H.J."/>
            <person name="Shen A.B."/>
            <person name="Li J.C."/>
            <person name="Su T.L."/>
            <person name="Shao C.P."/>
            <person name="Lee C.T."/>
            <person name="Hor L.I."/>
            <person name="Tsai S.F."/>
        </authorList>
    </citation>
    <scope>NUCLEOTIDE SEQUENCE [LARGE SCALE GENOMIC DNA]</scope>
    <source>
        <strain evidence="3 4">YJ016</strain>
    </source>
</reference>
<dbReference type="KEGG" id="vvy:VV2301"/>
<dbReference type="InterPro" id="IPR029063">
    <property type="entry name" value="SAM-dependent_MTases_sf"/>
</dbReference>
<dbReference type="PANTHER" id="PTHR43861">
    <property type="entry name" value="TRANS-ACONITATE 2-METHYLTRANSFERASE-RELATED"/>
    <property type="match status" value="1"/>
</dbReference>
<dbReference type="GO" id="GO:0032259">
    <property type="term" value="P:methylation"/>
    <property type="evidence" value="ECO:0007669"/>
    <property type="project" value="UniProtKB-KW"/>
</dbReference>
<comment type="catalytic activity">
    <reaction evidence="1">
        <text>5-carboxymethoxyuridine(34) in tRNA + S-adenosyl-L-methionine = 5-methoxycarbonylmethoxyuridine(34) in tRNA + S-adenosyl-L-homocysteine</text>
        <dbReference type="Rhea" id="RHEA:54080"/>
        <dbReference type="Rhea" id="RHEA-COMP:13383"/>
        <dbReference type="Rhea" id="RHEA-COMP:13781"/>
        <dbReference type="ChEBI" id="CHEBI:57856"/>
        <dbReference type="ChEBI" id="CHEBI:59789"/>
        <dbReference type="ChEBI" id="CHEBI:136879"/>
        <dbReference type="ChEBI" id="CHEBI:138053"/>
    </reaction>
</comment>
<evidence type="ECO:0000313" key="4">
    <source>
        <dbReference type="Proteomes" id="UP000002675"/>
    </source>
</evidence>
<dbReference type="CDD" id="cd02440">
    <property type="entry name" value="AdoMet_MTases"/>
    <property type="match status" value="1"/>
</dbReference>
<dbReference type="eggNOG" id="COG2227">
    <property type="taxonomic scope" value="Bacteria"/>
</dbReference>
<dbReference type="Proteomes" id="UP000002675">
    <property type="component" value="Chromosome I"/>
</dbReference>
<feature type="binding site" evidence="1">
    <location>
        <position position="145"/>
    </location>
    <ligand>
        <name>S-adenosyl-L-methionine</name>
        <dbReference type="ChEBI" id="CHEBI:59789"/>
    </ligand>
</feature>
<feature type="binding site" evidence="1">
    <location>
        <begin position="78"/>
        <end position="79"/>
    </location>
    <ligand>
        <name>S-adenosyl-L-methionine</name>
        <dbReference type="ChEBI" id="CHEBI:59789"/>
    </ligand>
</feature>
<comment type="similarity">
    <text evidence="1">Belongs to the class I-like SAM-binding methyltransferase superfamily. CmoM family.</text>
</comment>
<dbReference type="HOGENOM" id="CLU_061533_0_1_6"/>
<accession>Q7MJ61</accession>
<dbReference type="NCBIfam" id="NF008264">
    <property type="entry name" value="PRK11036.1"/>
    <property type="match status" value="1"/>
</dbReference>
<feature type="binding site" evidence="1">
    <location>
        <position position="99"/>
    </location>
    <ligand>
        <name>S-adenosyl-L-methionine</name>
        <dbReference type="ChEBI" id="CHEBI:59789"/>
    </ligand>
</feature>
<dbReference type="GO" id="GO:0097697">
    <property type="term" value="F:tRNA (5-carboxymethoxyuridine(34)-5-O)-methyltransferase activity"/>
    <property type="evidence" value="ECO:0007669"/>
    <property type="project" value="UniProtKB-UniRule"/>
</dbReference>
<dbReference type="Pfam" id="PF08241">
    <property type="entry name" value="Methyltransf_11"/>
    <property type="match status" value="1"/>
</dbReference>
<proteinExistence type="inferred from homology"/>
<gene>
    <name evidence="1" type="primary">cmoM</name>
    <name evidence="3" type="ordered locus">VV2301</name>
</gene>
<feature type="binding site" evidence="1">
    <location>
        <position position="50"/>
    </location>
    <ligand>
        <name>S-adenosyl-L-methionine</name>
        <dbReference type="ChEBI" id="CHEBI:59789"/>
    </ligand>
</feature>
<sequence length="286" mass="32656">MPLYICFPYDRIAARLDMITQAAVNQDRNFDDIAHKFAKNIYGSDKGEIRQVIVWEDLQQLLATFDEAKQPLTVLDAGGGLAQMSQKLAKLGHHIALCDLSSEMLQLAEQDIAKNGLLEQYRLIHSPVQKIGEHLAEPVDVVMFHAVMEWLADPKSALETVLEQVAPGGAASIMFYNHHGLVYKNVVCGNIPHILEGMPHRKRFKLQPQKGLEPQSVYQWIEDAGFEIYGKSGIRCFSDYIGNRQNMGDYQYEDVLELERRLCRQEPYLSLGRYIHVWAKKKDKQE</sequence>
<dbReference type="AlphaFoldDB" id="Q7MJ61"/>
<evidence type="ECO:0000259" key="2">
    <source>
        <dbReference type="Pfam" id="PF08241"/>
    </source>
</evidence>
<keyword evidence="1" id="KW-0819">tRNA processing</keyword>
<dbReference type="Gene3D" id="3.40.50.150">
    <property type="entry name" value="Vaccinia Virus protein VP39"/>
    <property type="match status" value="1"/>
</dbReference>
<dbReference type="STRING" id="672.VV93_v1c20130"/>
<dbReference type="GO" id="GO:0006400">
    <property type="term" value="P:tRNA modification"/>
    <property type="evidence" value="ECO:0007669"/>
    <property type="project" value="UniProtKB-UniRule"/>
</dbReference>
<comment type="caution">
    <text evidence="1">Lacks conserved residue(s) required for the propagation of feature annotation.</text>
</comment>
<dbReference type="SUPFAM" id="SSF53335">
    <property type="entry name" value="S-adenosyl-L-methionine-dependent methyltransferases"/>
    <property type="match status" value="1"/>
</dbReference>
<dbReference type="InterPro" id="IPR033664">
    <property type="entry name" value="Cmo5U_methylTrfase"/>
</dbReference>
<dbReference type="HAMAP" id="MF_02057">
    <property type="entry name" value="tRNA_methyltr_CmoM"/>
    <property type="match status" value="1"/>
</dbReference>
<keyword evidence="1" id="KW-0949">S-adenosyl-L-methionine</keyword>
<dbReference type="InterPro" id="IPR013216">
    <property type="entry name" value="Methyltransf_11"/>
</dbReference>
<keyword evidence="1" id="KW-0808">Transferase</keyword>
<comment type="function">
    <text evidence="1">Catalyzes the methylation of 5-carboxymethoxyuridine (cmo5U) to form 5-methoxycarbonylmethoxyuridine (mcmo5U) at position 34 in tRNAs.</text>
</comment>
<dbReference type="EMBL" id="BA000037">
    <property type="protein sequence ID" value="BAC95065.1"/>
    <property type="molecule type" value="Genomic_DNA"/>
</dbReference>
<organism evidence="3 4">
    <name type="scientific">Vibrio vulnificus (strain YJ016)</name>
    <dbReference type="NCBI Taxonomy" id="196600"/>
    <lineage>
        <taxon>Bacteria</taxon>
        <taxon>Pseudomonadati</taxon>
        <taxon>Pseudomonadota</taxon>
        <taxon>Gammaproteobacteria</taxon>
        <taxon>Vibrionales</taxon>
        <taxon>Vibrionaceae</taxon>
        <taxon>Vibrio</taxon>
    </lineage>
</organism>
<feature type="domain" description="Methyltransferase type 11" evidence="2">
    <location>
        <begin position="75"/>
        <end position="171"/>
    </location>
</feature>
<keyword evidence="1" id="KW-0489">Methyltransferase</keyword>
<protein>
    <recommendedName>
        <fullName evidence="1">tRNA 5-carboxymethoxyuridine methyltransferase</fullName>
        <ecNumber evidence="1">2.1.1.-</ecNumber>
    </recommendedName>
    <alternativeName>
        <fullName evidence="1">cmo5U methyltransferase</fullName>
    </alternativeName>
</protein>